<dbReference type="Pfam" id="PF01381">
    <property type="entry name" value="HTH_3"/>
    <property type="match status" value="1"/>
</dbReference>
<dbReference type="SUPFAM" id="SSF47413">
    <property type="entry name" value="lambda repressor-like DNA-binding domains"/>
    <property type="match status" value="1"/>
</dbReference>
<organism evidence="2 3">
    <name type="scientific">Brucella anthropi</name>
    <name type="common">Ochrobactrum anthropi</name>
    <dbReference type="NCBI Taxonomy" id="529"/>
    <lineage>
        <taxon>Bacteria</taxon>
        <taxon>Pseudomonadati</taxon>
        <taxon>Pseudomonadota</taxon>
        <taxon>Alphaproteobacteria</taxon>
        <taxon>Hyphomicrobiales</taxon>
        <taxon>Brucellaceae</taxon>
        <taxon>Brucella/Ochrobactrum group</taxon>
        <taxon>Brucella</taxon>
    </lineage>
</organism>
<accession>A0A8I0N7A8</accession>
<reference evidence="2" key="1">
    <citation type="submission" date="2020-09" db="EMBL/GenBank/DDBJ databases">
        <authorList>
            <person name="Dalcin Martins P."/>
        </authorList>
    </citation>
    <scope>NUCLEOTIDE SEQUENCE</scope>
    <source>
        <strain evidence="2">MAG47</strain>
    </source>
</reference>
<protein>
    <submittedName>
        <fullName evidence="2">Helix-turn-helix transcriptional regulator</fullName>
    </submittedName>
</protein>
<dbReference type="PROSITE" id="PS50943">
    <property type="entry name" value="HTH_CROC1"/>
    <property type="match status" value="1"/>
</dbReference>
<gene>
    <name evidence="2" type="ORF">IH622_14905</name>
</gene>
<dbReference type="AlphaFoldDB" id="A0A8I0N7A8"/>
<dbReference type="InterPro" id="IPR010982">
    <property type="entry name" value="Lambda_DNA-bd_dom_sf"/>
</dbReference>
<dbReference type="InterPro" id="IPR001387">
    <property type="entry name" value="Cro/C1-type_HTH"/>
</dbReference>
<reference evidence="2" key="2">
    <citation type="submission" date="2020-10" db="EMBL/GenBank/DDBJ databases">
        <title>Enrichment of novel Verrucomicrobia, Bacteroidetes and Krumholzibacteria in an oxygen-limited, methane- and iron-fed bioreactor inoculated with Bothnian Sea sediments.</title>
        <authorList>
            <person name="Martins P.D."/>
            <person name="de Jong A."/>
            <person name="Lenstra W.K."/>
            <person name="van Helmond N.A.G.M."/>
            <person name="Slomp C.P."/>
            <person name="Jetten M.S.M."/>
            <person name="Welte C.U."/>
            <person name="Rasigraf O."/>
        </authorList>
    </citation>
    <scope>NUCLEOTIDE SEQUENCE</scope>
    <source>
        <strain evidence="2">MAG47</strain>
    </source>
</reference>
<dbReference type="Proteomes" id="UP000642265">
    <property type="component" value="Unassembled WGS sequence"/>
</dbReference>
<dbReference type="EMBL" id="JACZKO010000038">
    <property type="protein sequence ID" value="MBE0562089.1"/>
    <property type="molecule type" value="Genomic_DNA"/>
</dbReference>
<dbReference type="Gene3D" id="1.10.260.40">
    <property type="entry name" value="lambda repressor-like DNA-binding domains"/>
    <property type="match status" value="1"/>
</dbReference>
<feature type="domain" description="HTH cro/C1-type" evidence="1">
    <location>
        <begin position="7"/>
        <end position="61"/>
    </location>
</feature>
<dbReference type="GO" id="GO:0003677">
    <property type="term" value="F:DNA binding"/>
    <property type="evidence" value="ECO:0007669"/>
    <property type="project" value="InterPro"/>
</dbReference>
<comment type="caution">
    <text evidence="2">The sequence shown here is derived from an EMBL/GenBank/DDBJ whole genome shotgun (WGS) entry which is preliminary data.</text>
</comment>
<evidence type="ECO:0000313" key="2">
    <source>
        <dbReference type="EMBL" id="MBE0562089.1"/>
    </source>
</evidence>
<name>A0A8I0N7A8_BRUAN</name>
<proteinExistence type="predicted"/>
<sequence length="80" mass="8261">MITPEQIRGARAMLGMTQADLAKLAGLSTTGLNNIERGSADPKASTLSAIQVALEGRGIVFLANGDNRDGGPGVRIQRGN</sequence>
<evidence type="ECO:0000313" key="3">
    <source>
        <dbReference type="Proteomes" id="UP000642265"/>
    </source>
</evidence>
<dbReference type="SMART" id="SM00530">
    <property type="entry name" value="HTH_XRE"/>
    <property type="match status" value="1"/>
</dbReference>
<evidence type="ECO:0000259" key="1">
    <source>
        <dbReference type="PROSITE" id="PS50943"/>
    </source>
</evidence>
<dbReference type="CDD" id="cd00093">
    <property type="entry name" value="HTH_XRE"/>
    <property type="match status" value="1"/>
</dbReference>